<evidence type="ECO:0000313" key="2">
    <source>
        <dbReference type="EMBL" id="MBB4702573.1"/>
    </source>
</evidence>
<dbReference type="RefSeq" id="WP_184882444.1">
    <property type="nucleotide sequence ID" value="NZ_BOOV01000033.1"/>
</dbReference>
<dbReference type="EMBL" id="JACHND010000001">
    <property type="protein sequence ID" value="MBB4702573.1"/>
    <property type="molecule type" value="Genomic_DNA"/>
</dbReference>
<evidence type="ECO:0000256" key="1">
    <source>
        <dbReference type="SAM" id="MobiDB-lite"/>
    </source>
</evidence>
<reference evidence="2 3" key="1">
    <citation type="submission" date="2020-08" db="EMBL/GenBank/DDBJ databases">
        <title>Sequencing the genomes of 1000 actinobacteria strains.</title>
        <authorList>
            <person name="Klenk H.-P."/>
        </authorList>
    </citation>
    <scope>NUCLEOTIDE SEQUENCE [LARGE SCALE GENOMIC DNA]</scope>
    <source>
        <strain evidence="2 3">DSM 45784</strain>
    </source>
</reference>
<name>A0A7W7DBZ8_9ACTN</name>
<proteinExistence type="predicted"/>
<feature type="region of interest" description="Disordered" evidence="1">
    <location>
        <begin position="298"/>
        <end position="321"/>
    </location>
</feature>
<protein>
    <submittedName>
        <fullName evidence="2">Uncharacterized protein</fullName>
    </submittedName>
</protein>
<evidence type="ECO:0000313" key="3">
    <source>
        <dbReference type="Proteomes" id="UP000542210"/>
    </source>
</evidence>
<dbReference type="Proteomes" id="UP000542210">
    <property type="component" value="Unassembled WGS sequence"/>
</dbReference>
<feature type="compositionally biased region" description="Gly residues" evidence="1">
    <location>
        <begin position="299"/>
        <end position="310"/>
    </location>
</feature>
<dbReference type="AlphaFoldDB" id="A0A7W7DBZ8"/>
<sequence length="333" mass="35038">MTATRVLRTASATLQRTFYLGETPADSSTPVTVTVTDATGAVVTTGTATSSGPDTGTYQYTLPGQAQLARLTAAWAATIGGTAVSAEEPVEVVGGFFFTLAEARASDESLADTTRYPTAAMAAARQDTEAECEAICGRAFVPRYRLITLDGSGTSDLLLPDGGDELVAGSMLRGVRTVRSARIAPRVGFAFTPLTTGQLAALAVTRDGMLRRTDGGIWTEGVRNVVLEYEYGSDAPPAEIRRAALQRFRWLLTAPRSGIPDRATSFQAAEGGVYELDTAGASRTGIPDVDAAYLRYARGGQGDGQSGGRSGRPASRPLNFDPQHYSLFHGGVR</sequence>
<organism evidence="2 3">
    <name type="scientific">Sphaerisporangium siamense</name>
    <dbReference type="NCBI Taxonomy" id="795645"/>
    <lineage>
        <taxon>Bacteria</taxon>
        <taxon>Bacillati</taxon>
        <taxon>Actinomycetota</taxon>
        <taxon>Actinomycetes</taxon>
        <taxon>Streptosporangiales</taxon>
        <taxon>Streptosporangiaceae</taxon>
        <taxon>Sphaerisporangium</taxon>
    </lineage>
</organism>
<comment type="caution">
    <text evidence="2">The sequence shown here is derived from an EMBL/GenBank/DDBJ whole genome shotgun (WGS) entry which is preliminary data.</text>
</comment>
<gene>
    <name evidence="2" type="ORF">BJ982_004117</name>
</gene>
<accession>A0A7W7DBZ8</accession>
<keyword evidence="3" id="KW-1185">Reference proteome</keyword>